<evidence type="ECO:0000259" key="13">
    <source>
        <dbReference type="PROSITE" id="PS50262"/>
    </source>
</evidence>
<evidence type="ECO:0000313" key="14">
    <source>
        <dbReference type="Ensembl" id="ENSPSIP00000001154.1"/>
    </source>
</evidence>
<reference evidence="15" key="2">
    <citation type="journal article" date="2013" name="Nat. Genet.">
        <title>The draft genomes of soft-shell turtle and green sea turtle yield insights into the development and evolution of the turtle-specific body plan.</title>
        <authorList>
            <person name="Wang Z."/>
            <person name="Pascual-Anaya J."/>
            <person name="Zadissa A."/>
            <person name="Li W."/>
            <person name="Niimura Y."/>
            <person name="Huang Z."/>
            <person name="Li C."/>
            <person name="White S."/>
            <person name="Xiong Z."/>
            <person name="Fang D."/>
            <person name="Wang B."/>
            <person name="Ming Y."/>
            <person name="Chen Y."/>
            <person name="Zheng Y."/>
            <person name="Kuraku S."/>
            <person name="Pignatelli M."/>
            <person name="Herrero J."/>
            <person name="Beal K."/>
            <person name="Nozawa M."/>
            <person name="Li Q."/>
            <person name="Wang J."/>
            <person name="Zhang H."/>
            <person name="Yu L."/>
            <person name="Shigenobu S."/>
            <person name="Wang J."/>
            <person name="Liu J."/>
            <person name="Flicek P."/>
            <person name="Searle S."/>
            <person name="Wang J."/>
            <person name="Kuratani S."/>
            <person name="Yin Y."/>
            <person name="Aken B."/>
            <person name="Zhang G."/>
            <person name="Irie N."/>
        </authorList>
    </citation>
    <scope>NUCLEOTIDE SEQUENCE [LARGE SCALE GENOMIC DNA]</scope>
    <source>
        <strain evidence="15">Daiwa-1</strain>
    </source>
</reference>
<keyword evidence="9 11" id="KW-0675">Receptor</keyword>
<dbReference type="GO" id="GO:0004984">
    <property type="term" value="F:olfactory receptor activity"/>
    <property type="evidence" value="ECO:0007669"/>
    <property type="project" value="InterPro"/>
</dbReference>
<dbReference type="HOGENOM" id="CLU_012526_1_0_1"/>
<name>K7EZE4_PELSI</name>
<feature type="domain" description="G-protein coupled receptors family 1 profile" evidence="13">
    <location>
        <begin position="41"/>
        <end position="290"/>
    </location>
</feature>
<keyword evidence="8 12" id="KW-0472">Membrane</keyword>
<comment type="subcellular location">
    <subcellularLocation>
        <location evidence="1 12">Cell membrane</location>
        <topology evidence="1 12">Multi-pass membrane protein</topology>
    </subcellularLocation>
</comment>
<proteinExistence type="inferred from homology"/>
<dbReference type="eggNOG" id="ENOG502T8BI">
    <property type="taxonomic scope" value="Eukaryota"/>
</dbReference>
<dbReference type="Ensembl" id="ENSPSIT00000001156.1">
    <property type="protein sequence ID" value="ENSPSIP00000001154.1"/>
    <property type="gene ID" value="ENSPSIG00000001154.1"/>
</dbReference>
<protein>
    <recommendedName>
        <fullName evidence="12">Olfactory receptor</fullName>
    </recommendedName>
</protein>
<dbReference type="PRINTS" id="PR00237">
    <property type="entry name" value="GPCRRHODOPSN"/>
</dbReference>
<dbReference type="CDD" id="cd15911">
    <property type="entry name" value="7tmA_OR11A-like"/>
    <property type="match status" value="1"/>
</dbReference>
<dbReference type="GO" id="GO:0005886">
    <property type="term" value="C:plasma membrane"/>
    <property type="evidence" value="ECO:0007669"/>
    <property type="project" value="UniProtKB-SubCell"/>
</dbReference>
<evidence type="ECO:0000313" key="15">
    <source>
        <dbReference type="Proteomes" id="UP000007267"/>
    </source>
</evidence>
<dbReference type="SUPFAM" id="SSF81321">
    <property type="entry name" value="Family A G protein-coupled receptor-like"/>
    <property type="match status" value="1"/>
</dbReference>
<evidence type="ECO:0000256" key="1">
    <source>
        <dbReference type="ARBA" id="ARBA00004651"/>
    </source>
</evidence>
<dbReference type="PANTHER" id="PTHR26452">
    <property type="entry name" value="OLFACTORY RECEPTOR"/>
    <property type="match status" value="1"/>
</dbReference>
<dbReference type="PRINTS" id="PR00245">
    <property type="entry name" value="OLFACTORYR"/>
</dbReference>
<comment type="similarity">
    <text evidence="11">Belongs to the G-protein coupled receptor 1 family.</text>
</comment>
<organism evidence="14 15">
    <name type="scientific">Pelodiscus sinensis</name>
    <name type="common">Chinese softshell turtle</name>
    <name type="synonym">Trionyx sinensis</name>
    <dbReference type="NCBI Taxonomy" id="13735"/>
    <lineage>
        <taxon>Eukaryota</taxon>
        <taxon>Metazoa</taxon>
        <taxon>Chordata</taxon>
        <taxon>Craniata</taxon>
        <taxon>Vertebrata</taxon>
        <taxon>Euteleostomi</taxon>
        <taxon>Archelosauria</taxon>
        <taxon>Testudinata</taxon>
        <taxon>Testudines</taxon>
        <taxon>Cryptodira</taxon>
        <taxon>Trionychia</taxon>
        <taxon>Trionychidae</taxon>
        <taxon>Pelodiscus</taxon>
    </lineage>
</organism>
<feature type="transmembrane region" description="Helical" evidence="12">
    <location>
        <begin position="57"/>
        <end position="78"/>
    </location>
</feature>
<dbReference type="GeneTree" id="ENSGT01150000286948"/>
<evidence type="ECO:0000256" key="7">
    <source>
        <dbReference type="ARBA" id="ARBA00023040"/>
    </source>
</evidence>
<evidence type="ECO:0000256" key="8">
    <source>
        <dbReference type="ARBA" id="ARBA00023136"/>
    </source>
</evidence>
<sequence>AEGRNQTPISEFILLGFGNGPELQPLLFMLFLVIYLMTVVGNLLIVVLVVTDRHLHIPMYFFVGNLSWLETCYSSTILPRLLDSLLTGGRTVSIKGCIVQLYFFGVLSSTENMLLAAMSFDRYIAICHPLRYASLMTSRVCCWLVAGAWLGSFLLSTIVDSLMFQLTFCGSKEIDHFFCDFSPIIKLSCSDTRTLELVTFVVAAVGSIVPFLLPPISYFFIITTIVRIPSSTGRKKAFSTCSSHLIVLVVLYVTTITVYLVPTANTPKVVHKIFSVFYTVLTPLINPVIYSVRNKEVSESLRRVVLKLSDFENRQRI</sequence>
<dbReference type="InterPro" id="IPR000276">
    <property type="entry name" value="GPCR_Rhodpsn"/>
</dbReference>
<feature type="transmembrane region" description="Helical" evidence="12">
    <location>
        <begin position="242"/>
        <end position="261"/>
    </location>
</feature>
<dbReference type="GO" id="GO:0004930">
    <property type="term" value="F:G protein-coupled receptor activity"/>
    <property type="evidence" value="ECO:0007669"/>
    <property type="project" value="UniProtKB-KW"/>
</dbReference>
<feature type="transmembrane region" description="Helical" evidence="12">
    <location>
        <begin position="98"/>
        <end position="120"/>
    </location>
</feature>
<keyword evidence="3 12" id="KW-0716">Sensory transduction</keyword>
<evidence type="ECO:0000256" key="6">
    <source>
        <dbReference type="ARBA" id="ARBA00022989"/>
    </source>
</evidence>
<feature type="transmembrane region" description="Helical" evidence="12">
    <location>
        <begin position="197"/>
        <end position="221"/>
    </location>
</feature>
<evidence type="ECO:0000256" key="5">
    <source>
        <dbReference type="ARBA" id="ARBA00022725"/>
    </source>
</evidence>
<feature type="transmembrane region" description="Helical" evidence="12">
    <location>
        <begin position="140"/>
        <end position="159"/>
    </location>
</feature>
<keyword evidence="7 11" id="KW-0297">G-protein coupled receptor</keyword>
<evidence type="ECO:0000256" key="3">
    <source>
        <dbReference type="ARBA" id="ARBA00022606"/>
    </source>
</evidence>
<accession>K7EZE4</accession>
<evidence type="ECO:0000256" key="12">
    <source>
        <dbReference type="RuleBase" id="RU363047"/>
    </source>
</evidence>
<dbReference type="FunFam" id="1.20.1070.10:FF:000001">
    <property type="entry name" value="Olfactory receptor"/>
    <property type="match status" value="1"/>
</dbReference>
<dbReference type="PROSITE" id="PS00237">
    <property type="entry name" value="G_PROTEIN_RECEP_F1_1"/>
    <property type="match status" value="1"/>
</dbReference>
<keyword evidence="5 12" id="KW-0552">Olfaction</keyword>
<evidence type="ECO:0000256" key="2">
    <source>
        <dbReference type="ARBA" id="ARBA00022475"/>
    </source>
</evidence>
<dbReference type="Gene3D" id="1.20.1070.10">
    <property type="entry name" value="Rhodopsin 7-helix transmembrane proteins"/>
    <property type="match status" value="1"/>
</dbReference>
<keyword evidence="10 11" id="KW-0807">Transducer</keyword>
<dbReference type="Proteomes" id="UP000007267">
    <property type="component" value="Unassembled WGS sequence"/>
</dbReference>
<reference evidence="14" key="4">
    <citation type="submission" date="2025-09" db="UniProtKB">
        <authorList>
            <consortium name="Ensembl"/>
        </authorList>
    </citation>
    <scope>IDENTIFICATION</scope>
</reference>
<keyword evidence="2 12" id="KW-1003">Cell membrane</keyword>
<evidence type="ECO:0000256" key="9">
    <source>
        <dbReference type="ARBA" id="ARBA00023170"/>
    </source>
</evidence>
<dbReference type="InterPro" id="IPR050516">
    <property type="entry name" value="Olfactory_GPCR"/>
</dbReference>
<reference evidence="15" key="1">
    <citation type="submission" date="2011-10" db="EMBL/GenBank/DDBJ databases">
        <authorList>
            <consortium name="Soft-shell Turtle Genome Consortium"/>
        </authorList>
    </citation>
    <scope>NUCLEOTIDE SEQUENCE [LARGE SCALE GENOMIC DNA]</scope>
    <source>
        <strain evidence="15">Daiwa-1</strain>
    </source>
</reference>
<dbReference type="EMBL" id="AGCU01150225">
    <property type="status" value="NOT_ANNOTATED_CDS"/>
    <property type="molecule type" value="Genomic_DNA"/>
</dbReference>
<feature type="transmembrane region" description="Helical" evidence="12">
    <location>
        <begin position="273"/>
        <end position="292"/>
    </location>
</feature>
<keyword evidence="4 11" id="KW-0812">Transmembrane</keyword>
<reference evidence="14" key="3">
    <citation type="submission" date="2025-08" db="UniProtKB">
        <authorList>
            <consortium name="Ensembl"/>
        </authorList>
    </citation>
    <scope>IDENTIFICATION</scope>
</reference>
<dbReference type="InterPro" id="IPR000725">
    <property type="entry name" value="Olfact_rcpt"/>
</dbReference>
<dbReference type="InterPro" id="IPR017452">
    <property type="entry name" value="GPCR_Rhodpsn_7TM"/>
</dbReference>
<keyword evidence="15" id="KW-1185">Reference proteome</keyword>
<feature type="transmembrane region" description="Helical" evidence="12">
    <location>
        <begin position="26"/>
        <end position="50"/>
    </location>
</feature>
<evidence type="ECO:0000256" key="10">
    <source>
        <dbReference type="ARBA" id="ARBA00023224"/>
    </source>
</evidence>
<dbReference type="PROSITE" id="PS50262">
    <property type="entry name" value="G_PROTEIN_RECEP_F1_2"/>
    <property type="match status" value="1"/>
</dbReference>
<keyword evidence="6 12" id="KW-1133">Transmembrane helix</keyword>
<evidence type="ECO:0000256" key="4">
    <source>
        <dbReference type="ARBA" id="ARBA00022692"/>
    </source>
</evidence>
<dbReference type="OMA" id="LAICKPX"/>
<evidence type="ECO:0000256" key="11">
    <source>
        <dbReference type="RuleBase" id="RU000688"/>
    </source>
</evidence>
<dbReference type="Pfam" id="PF13853">
    <property type="entry name" value="7tm_4"/>
    <property type="match status" value="1"/>
</dbReference>
<dbReference type="AlphaFoldDB" id="K7EZE4"/>